<accession>A0ABT8WLM3</accession>
<evidence type="ECO:0000313" key="2">
    <source>
        <dbReference type="Proteomes" id="UP001176806"/>
    </source>
</evidence>
<name>A0ABT8WLM3_9FLAO</name>
<gene>
    <name evidence="1" type="ORF">Q4Q40_07665</name>
</gene>
<evidence type="ECO:0008006" key="3">
    <source>
        <dbReference type="Google" id="ProtNLM"/>
    </source>
</evidence>
<evidence type="ECO:0000313" key="1">
    <source>
        <dbReference type="EMBL" id="MDO5974059.1"/>
    </source>
</evidence>
<keyword evidence="2" id="KW-1185">Reference proteome</keyword>
<dbReference type="RefSeq" id="WP_303301199.1">
    <property type="nucleotide sequence ID" value="NZ_BAABDA010000051.1"/>
</dbReference>
<reference evidence="1" key="1">
    <citation type="submission" date="2023-07" db="EMBL/GenBank/DDBJ databases">
        <title>Two novel species in the genus Flavivirga.</title>
        <authorList>
            <person name="Kwon K."/>
        </authorList>
    </citation>
    <scope>NUCLEOTIDE SEQUENCE</scope>
    <source>
        <strain evidence="1">KACC 14158</strain>
    </source>
</reference>
<dbReference type="EMBL" id="JAUOEL010000002">
    <property type="protein sequence ID" value="MDO5974059.1"/>
    <property type="molecule type" value="Genomic_DNA"/>
</dbReference>
<proteinExistence type="predicted"/>
<protein>
    <recommendedName>
        <fullName evidence="3">DUF3299 domain-containing protein</fullName>
    </recommendedName>
</protein>
<organism evidence="1 2">
    <name type="scientific">Flavivirga jejuensis</name>
    <dbReference type="NCBI Taxonomy" id="870487"/>
    <lineage>
        <taxon>Bacteria</taxon>
        <taxon>Pseudomonadati</taxon>
        <taxon>Bacteroidota</taxon>
        <taxon>Flavobacteriia</taxon>
        <taxon>Flavobacteriales</taxon>
        <taxon>Flavobacteriaceae</taxon>
        <taxon>Flavivirga</taxon>
    </lineage>
</organism>
<comment type="caution">
    <text evidence="1">The sequence shown here is derived from an EMBL/GenBank/DDBJ whole genome shotgun (WGS) entry which is preliminary data.</text>
</comment>
<sequence>MKNEIIIILILLSSYTCLSQKNITWEDLAQVEFTEKFFPSYGENFLHPEFSDAVKSLEGKEITIRGYFLNIDPQGKLLILSKGPMSSCFFCGIGGPETAIELQFISKKTFKTDTIIIVTGILKLNADDVEHFNYILTECKAELIN</sequence>
<dbReference type="Proteomes" id="UP001176806">
    <property type="component" value="Unassembled WGS sequence"/>
</dbReference>